<protein>
    <submittedName>
        <fullName evidence="1">Uncharacterized protein</fullName>
    </submittedName>
</protein>
<gene>
    <name evidence="1" type="ORF">GR183_18600</name>
</gene>
<comment type="caution">
    <text evidence="1">The sequence shown here is derived from an EMBL/GenBank/DDBJ whole genome shotgun (WGS) entry which is preliminary data.</text>
</comment>
<dbReference type="EMBL" id="WUMV01000009">
    <property type="protein sequence ID" value="MXN66928.1"/>
    <property type="molecule type" value="Genomic_DNA"/>
</dbReference>
<organism evidence="1 2">
    <name type="scientific">Stappia sediminis</name>
    <dbReference type="NCBI Taxonomy" id="2692190"/>
    <lineage>
        <taxon>Bacteria</taxon>
        <taxon>Pseudomonadati</taxon>
        <taxon>Pseudomonadota</taxon>
        <taxon>Alphaproteobacteria</taxon>
        <taxon>Hyphomicrobiales</taxon>
        <taxon>Stappiaceae</taxon>
        <taxon>Stappia</taxon>
    </lineage>
</organism>
<dbReference type="RefSeq" id="WP_160777181.1">
    <property type="nucleotide sequence ID" value="NZ_WUMV01000009.1"/>
</dbReference>
<name>A0A7X3S9I4_9HYPH</name>
<evidence type="ECO:0000313" key="1">
    <source>
        <dbReference type="EMBL" id="MXN66928.1"/>
    </source>
</evidence>
<dbReference type="Proteomes" id="UP000433101">
    <property type="component" value="Unassembled WGS sequence"/>
</dbReference>
<evidence type="ECO:0000313" key="2">
    <source>
        <dbReference type="Proteomes" id="UP000433101"/>
    </source>
</evidence>
<accession>A0A7X3S9I4</accession>
<sequence>MSITAIGKKFFAPVMIGAFWAGIVAPPPLNAADLPIAQPAPAEKQIAPGWTFTFAPYLWASGLSGDVATFPPAPPASIDLSFGDILEDLNFAGMIVGAARKGRFGVSADLQYYDISTSADTAGIFFSSAKLVSKTLVFSALGDYVLYENGNNILFISAGARLWAADTELKLSAGPPPFGLAGRNVNSHETWVDPMVGLRGTAELSERFFVTGWGYVGGFGAGSDIMADVMGSVGYRFTDSISSTLGYRWQKVDYENNGFVFDVEWQGPIAGLVFRF</sequence>
<dbReference type="AlphaFoldDB" id="A0A7X3S9I4"/>
<proteinExistence type="predicted"/>
<reference evidence="1 2" key="1">
    <citation type="submission" date="2019-12" db="EMBL/GenBank/DDBJ databases">
        <authorList>
            <person name="Li M."/>
        </authorList>
    </citation>
    <scope>NUCLEOTIDE SEQUENCE [LARGE SCALE GENOMIC DNA]</scope>
    <source>
        <strain evidence="1 2">GBMRC 2046</strain>
    </source>
</reference>
<keyword evidence="2" id="KW-1185">Reference proteome</keyword>